<protein>
    <submittedName>
        <fullName evidence="2 3">Uncharacterized protein</fullName>
    </submittedName>
</protein>
<name>L1J5M9_GUITC</name>
<dbReference type="AlphaFoldDB" id="L1J5M9"/>
<reference evidence="2 4" key="1">
    <citation type="journal article" date="2012" name="Nature">
        <title>Algal genomes reveal evolutionary mosaicism and the fate of nucleomorphs.</title>
        <authorList>
            <consortium name="DOE Joint Genome Institute"/>
            <person name="Curtis B.A."/>
            <person name="Tanifuji G."/>
            <person name="Burki F."/>
            <person name="Gruber A."/>
            <person name="Irimia M."/>
            <person name="Maruyama S."/>
            <person name="Arias M.C."/>
            <person name="Ball S.G."/>
            <person name="Gile G.H."/>
            <person name="Hirakawa Y."/>
            <person name="Hopkins J.F."/>
            <person name="Kuo A."/>
            <person name="Rensing S.A."/>
            <person name="Schmutz J."/>
            <person name="Symeonidi A."/>
            <person name="Elias M."/>
            <person name="Eveleigh R.J."/>
            <person name="Herman E.K."/>
            <person name="Klute M.J."/>
            <person name="Nakayama T."/>
            <person name="Obornik M."/>
            <person name="Reyes-Prieto A."/>
            <person name="Armbrust E.V."/>
            <person name="Aves S.J."/>
            <person name="Beiko R.G."/>
            <person name="Coutinho P."/>
            <person name="Dacks J.B."/>
            <person name="Durnford D.G."/>
            <person name="Fast N.M."/>
            <person name="Green B.R."/>
            <person name="Grisdale C.J."/>
            <person name="Hempel F."/>
            <person name="Henrissat B."/>
            <person name="Hoppner M.P."/>
            <person name="Ishida K."/>
            <person name="Kim E."/>
            <person name="Koreny L."/>
            <person name="Kroth P.G."/>
            <person name="Liu Y."/>
            <person name="Malik S.B."/>
            <person name="Maier U.G."/>
            <person name="McRose D."/>
            <person name="Mock T."/>
            <person name="Neilson J.A."/>
            <person name="Onodera N.T."/>
            <person name="Poole A.M."/>
            <person name="Pritham E.J."/>
            <person name="Richards T.A."/>
            <person name="Rocap G."/>
            <person name="Roy S.W."/>
            <person name="Sarai C."/>
            <person name="Schaack S."/>
            <person name="Shirato S."/>
            <person name="Slamovits C.H."/>
            <person name="Spencer D.F."/>
            <person name="Suzuki S."/>
            <person name="Worden A.Z."/>
            <person name="Zauner S."/>
            <person name="Barry K."/>
            <person name="Bell C."/>
            <person name="Bharti A.K."/>
            <person name="Crow J.A."/>
            <person name="Grimwood J."/>
            <person name="Kramer R."/>
            <person name="Lindquist E."/>
            <person name="Lucas S."/>
            <person name="Salamov A."/>
            <person name="McFadden G.I."/>
            <person name="Lane C.E."/>
            <person name="Keeling P.J."/>
            <person name="Gray M.W."/>
            <person name="Grigoriev I.V."/>
            <person name="Archibald J.M."/>
        </authorList>
    </citation>
    <scope>NUCLEOTIDE SEQUENCE</scope>
    <source>
        <strain evidence="2 4">CCMP2712</strain>
    </source>
</reference>
<dbReference type="Proteomes" id="UP000011087">
    <property type="component" value="Unassembled WGS sequence"/>
</dbReference>
<dbReference type="RefSeq" id="XP_005830409.1">
    <property type="nucleotide sequence ID" value="XM_005830352.1"/>
</dbReference>
<reference evidence="4" key="2">
    <citation type="submission" date="2012-11" db="EMBL/GenBank/DDBJ databases">
        <authorList>
            <person name="Kuo A."/>
            <person name="Curtis B.A."/>
            <person name="Tanifuji G."/>
            <person name="Burki F."/>
            <person name="Gruber A."/>
            <person name="Irimia M."/>
            <person name="Maruyama S."/>
            <person name="Arias M.C."/>
            <person name="Ball S.G."/>
            <person name="Gile G.H."/>
            <person name="Hirakawa Y."/>
            <person name="Hopkins J.F."/>
            <person name="Rensing S.A."/>
            <person name="Schmutz J."/>
            <person name="Symeonidi A."/>
            <person name="Elias M."/>
            <person name="Eveleigh R.J."/>
            <person name="Herman E.K."/>
            <person name="Klute M.J."/>
            <person name="Nakayama T."/>
            <person name="Obornik M."/>
            <person name="Reyes-Prieto A."/>
            <person name="Armbrust E.V."/>
            <person name="Aves S.J."/>
            <person name="Beiko R.G."/>
            <person name="Coutinho P."/>
            <person name="Dacks J.B."/>
            <person name="Durnford D.G."/>
            <person name="Fast N.M."/>
            <person name="Green B.R."/>
            <person name="Grisdale C."/>
            <person name="Hempe F."/>
            <person name="Henrissat B."/>
            <person name="Hoppner M.P."/>
            <person name="Ishida K.-I."/>
            <person name="Kim E."/>
            <person name="Koreny L."/>
            <person name="Kroth P.G."/>
            <person name="Liu Y."/>
            <person name="Malik S.-B."/>
            <person name="Maier U.G."/>
            <person name="McRose D."/>
            <person name="Mock T."/>
            <person name="Neilson J.A."/>
            <person name="Onodera N.T."/>
            <person name="Poole A.M."/>
            <person name="Pritham E.J."/>
            <person name="Richards T.A."/>
            <person name="Rocap G."/>
            <person name="Roy S.W."/>
            <person name="Sarai C."/>
            <person name="Schaack S."/>
            <person name="Shirato S."/>
            <person name="Slamovits C.H."/>
            <person name="Spencer D.F."/>
            <person name="Suzuki S."/>
            <person name="Worden A.Z."/>
            <person name="Zauner S."/>
            <person name="Barry K."/>
            <person name="Bell C."/>
            <person name="Bharti A.K."/>
            <person name="Crow J.A."/>
            <person name="Grimwood J."/>
            <person name="Kramer R."/>
            <person name="Lindquist E."/>
            <person name="Lucas S."/>
            <person name="Salamov A."/>
            <person name="McFadden G.I."/>
            <person name="Lane C.E."/>
            <person name="Keeling P.J."/>
            <person name="Gray M.W."/>
            <person name="Grigoriev I.V."/>
            <person name="Archibald J.M."/>
        </authorList>
    </citation>
    <scope>NUCLEOTIDE SEQUENCE</scope>
    <source>
        <strain evidence="4">CCMP2712</strain>
    </source>
</reference>
<dbReference type="EnsemblProtists" id="EKX43429">
    <property type="protein sequence ID" value="EKX43429"/>
    <property type="gene ID" value="GUITHDRAFT_110551"/>
</dbReference>
<dbReference type="EMBL" id="JH993010">
    <property type="protein sequence ID" value="EKX43429.1"/>
    <property type="molecule type" value="Genomic_DNA"/>
</dbReference>
<proteinExistence type="predicted"/>
<gene>
    <name evidence="2" type="ORF">GUITHDRAFT_110551</name>
</gene>
<keyword evidence="4" id="KW-1185">Reference proteome</keyword>
<feature type="region of interest" description="Disordered" evidence="1">
    <location>
        <begin position="105"/>
        <end position="124"/>
    </location>
</feature>
<dbReference type="GeneID" id="17300161"/>
<sequence length="211" mass="24026">MEHSVCRQCEDRKRKRNVFNTFPWFPGSGIPFYDFGPEDDKRVRRKQFTASLLFLDMQERVNEVLRTREEKDVEERRISARLAKQHAISFDRRPLPRVEQATKIRLQHSENEQGEDTGSGADRTRPVALNAARKGQQRATVTSQPLDNCLPCWKQNKLAPQGLLTSIDPLTACGEAFHDLVDVLARDAATSSAEKEAIQSAFILKKQSTDC</sequence>
<evidence type="ECO:0000313" key="2">
    <source>
        <dbReference type="EMBL" id="EKX43429.1"/>
    </source>
</evidence>
<reference evidence="3" key="3">
    <citation type="submission" date="2016-03" db="UniProtKB">
        <authorList>
            <consortium name="EnsemblProtists"/>
        </authorList>
    </citation>
    <scope>IDENTIFICATION</scope>
</reference>
<accession>L1J5M9</accession>
<evidence type="ECO:0000256" key="1">
    <source>
        <dbReference type="SAM" id="MobiDB-lite"/>
    </source>
</evidence>
<dbReference type="KEGG" id="gtt:GUITHDRAFT_110551"/>
<evidence type="ECO:0000313" key="4">
    <source>
        <dbReference type="Proteomes" id="UP000011087"/>
    </source>
</evidence>
<dbReference type="PaxDb" id="55529-EKX43429"/>
<organism evidence="2">
    <name type="scientific">Guillardia theta (strain CCMP2712)</name>
    <name type="common">Cryptophyte</name>
    <dbReference type="NCBI Taxonomy" id="905079"/>
    <lineage>
        <taxon>Eukaryota</taxon>
        <taxon>Cryptophyceae</taxon>
        <taxon>Pyrenomonadales</taxon>
        <taxon>Geminigeraceae</taxon>
        <taxon>Guillardia</taxon>
    </lineage>
</organism>
<evidence type="ECO:0000313" key="3">
    <source>
        <dbReference type="EnsemblProtists" id="EKX43429"/>
    </source>
</evidence>
<dbReference type="HOGENOM" id="CLU_1306915_0_0_1"/>